<dbReference type="InterPro" id="IPR044868">
    <property type="entry name" value="Rpn13/ADRM1_Pru"/>
</dbReference>
<feature type="domain" description="Pru" evidence="9">
    <location>
        <begin position="12"/>
        <end position="125"/>
    </location>
</feature>
<feature type="region of interest" description="Disordered" evidence="7">
    <location>
        <begin position="121"/>
        <end position="142"/>
    </location>
</feature>
<dbReference type="InterPro" id="IPR044867">
    <property type="entry name" value="DEUBAD_dom"/>
</dbReference>
<evidence type="ECO:0000259" key="8">
    <source>
        <dbReference type="PROSITE" id="PS51916"/>
    </source>
</evidence>
<comment type="similarity">
    <text evidence="3">Belongs to the ADRM1 family.</text>
</comment>
<evidence type="ECO:0000259" key="9">
    <source>
        <dbReference type="PROSITE" id="PS51917"/>
    </source>
</evidence>
<evidence type="ECO:0000256" key="7">
    <source>
        <dbReference type="SAM" id="MobiDB-lite"/>
    </source>
</evidence>
<feature type="compositionally biased region" description="Low complexity" evidence="7">
    <location>
        <begin position="168"/>
        <end position="184"/>
    </location>
</feature>
<evidence type="ECO:0000256" key="4">
    <source>
        <dbReference type="ARBA" id="ARBA00022490"/>
    </source>
</evidence>
<feature type="region of interest" description="Disordered" evidence="7">
    <location>
        <begin position="168"/>
        <end position="238"/>
    </location>
</feature>
<evidence type="ECO:0000313" key="10">
    <source>
        <dbReference type="EnsemblMetazoa" id="XP_016979414.2"/>
    </source>
</evidence>
<name>A0ABM5HF08_DRORH</name>
<comment type="subcellular location">
    <subcellularLocation>
        <location evidence="2">Cytoplasm</location>
    </subcellularLocation>
    <subcellularLocation>
        <location evidence="1">Nucleus</location>
    </subcellularLocation>
</comment>
<proteinExistence type="inferred from homology"/>
<dbReference type="CDD" id="cd13314">
    <property type="entry name" value="PH_Rpn13"/>
    <property type="match status" value="1"/>
</dbReference>
<feature type="region of interest" description="Disordered" evidence="7">
    <location>
        <begin position="349"/>
        <end position="390"/>
    </location>
</feature>
<dbReference type="RefSeq" id="XP_016979414.2">
    <property type="nucleotide sequence ID" value="XM_017123925.2"/>
</dbReference>
<dbReference type="Pfam" id="PF16550">
    <property type="entry name" value="RPN13_C"/>
    <property type="match status" value="1"/>
</dbReference>
<dbReference type="Pfam" id="PF04683">
    <property type="entry name" value="Rpn13_ADRM1_Pru"/>
    <property type="match status" value="1"/>
</dbReference>
<feature type="domain" description="DEUBAD" evidence="8">
    <location>
        <begin position="239"/>
        <end position="353"/>
    </location>
</feature>
<dbReference type="InterPro" id="IPR038108">
    <property type="entry name" value="RPN13_DEUBAD_sf"/>
</dbReference>
<evidence type="ECO:0000256" key="3">
    <source>
        <dbReference type="ARBA" id="ARBA00009216"/>
    </source>
</evidence>
<keyword evidence="5" id="KW-0647">Proteasome</keyword>
<evidence type="ECO:0000256" key="1">
    <source>
        <dbReference type="ARBA" id="ARBA00004123"/>
    </source>
</evidence>
<dbReference type="Gene3D" id="1.10.2020.20">
    <property type="match status" value="1"/>
</dbReference>
<dbReference type="Gene3D" id="2.30.29.70">
    <property type="entry name" value="Proteasomal ubiquitin receptor Rpn13/ADRM1"/>
    <property type="match status" value="1"/>
</dbReference>
<evidence type="ECO:0000256" key="2">
    <source>
        <dbReference type="ARBA" id="ARBA00004496"/>
    </source>
</evidence>
<dbReference type="PROSITE" id="PS51916">
    <property type="entry name" value="DEUBAD"/>
    <property type="match status" value="1"/>
</dbReference>
<evidence type="ECO:0008006" key="12">
    <source>
        <dbReference type="Google" id="ProtNLM"/>
    </source>
</evidence>
<feature type="compositionally biased region" description="Polar residues" evidence="7">
    <location>
        <begin position="192"/>
        <end position="208"/>
    </location>
</feature>
<evidence type="ECO:0000256" key="5">
    <source>
        <dbReference type="ARBA" id="ARBA00022942"/>
    </source>
</evidence>
<keyword evidence="6" id="KW-0539">Nucleus</keyword>
<evidence type="ECO:0000313" key="11">
    <source>
        <dbReference type="Proteomes" id="UP001652680"/>
    </source>
</evidence>
<sequence>MFGRQSGLGSSSNSSNLVEFRAGRMNMVGKMVHPDSRKGLVYMTQSDDGLMHFCWKDRTSGKVEDDLIVFPDDFEYKRVDQCKTGRVYVLKFKSSTRRMFFWMQEPKLDKDDEHCRRINELLNNPPSAHQRGGGGSNDGDLQYMLNNMSQQQLMQLFGGVGQMGGLSSLLGQMNSRTPSSRNTSSGGGAGSALQTPENVSVPRTPTAPSKSGSSRSSSNVNSQAGEAAGSAGSSVDADASGRSLNIDLSTALSGAEAINQLIADPDRVKSLIVHLPESEDADADRKQQIKDHITSPQFQQALAQFSNALQSAQLGPVVKQFELSNEAVAAAFSGNLEDFVRALEKSLPAGATMGSEPSGNEKKGDAETPTVVARDENTDPAAEKQEEKQK</sequence>
<dbReference type="PROSITE" id="PS51917">
    <property type="entry name" value="PRU"/>
    <property type="match status" value="1"/>
</dbReference>
<feature type="compositionally biased region" description="Basic and acidic residues" evidence="7">
    <location>
        <begin position="373"/>
        <end position="390"/>
    </location>
</feature>
<reference evidence="11" key="1">
    <citation type="journal article" date="2021" name="Elife">
        <title>Highly contiguous assemblies of 101 drosophilid genomes.</title>
        <authorList>
            <person name="Kim B.Y."/>
            <person name="Wang J.R."/>
            <person name="Miller D.E."/>
            <person name="Barmina O."/>
            <person name="Delaney E."/>
            <person name="Thompson A."/>
            <person name="Comeault A.A."/>
            <person name="Peede D."/>
            <person name="D'Agostino E.R."/>
            <person name="Pelaez J."/>
            <person name="Aguilar J.M."/>
            <person name="Haji D."/>
            <person name="Matsunaga T."/>
            <person name="Armstrong E.E."/>
            <person name="Zych M."/>
            <person name="Ogawa Y."/>
            <person name="Stamenkovic-Radak M."/>
            <person name="Jelic M."/>
            <person name="Veselinovic M.S."/>
            <person name="Tanaskovic M."/>
            <person name="Eric P."/>
            <person name="Gao J.J."/>
            <person name="Katoh T.K."/>
            <person name="Toda M.J."/>
            <person name="Watabe H."/>
            <person name="Watada M."/>
            <person name="Davis J.S."/>
            <person name="Moyle L.C."/>
            <person name="Manoli G."/>
            <person name="Bertolini E."/>
            <person name="Kostal V."/>
            <person name="Hawley R.S."/>
            <person name="Takahashi A."/>
            <person name="Jones C.D."/>
            <person name="Price D.K."/>
            <person name="Whiteman N."/>
            <person name="Kopp A."/>
            <person name="Matute D.R."/>
            <person name="Petrov D.A."/>
        </authorList>
    </citation>
    <scope>NUCLEOTIDE SEQUENCE [LARGE SCALE GENOMIC DNA]</scope>
</reference>
<dbReference type="EnsemblMetazoa" id="XM_017123925.2">
    <property type="protein sequence ID" value="XP_016979414.2"/>
    <property type="gene ID" value="LOC108044782"/>
</dbReference>
<dbReference type="GeneID" id="108044782"/>
<dbReference type="PANTHER" id="PTHR12225:SF0">
    <property type="entry name" value="PROTEASOMAL UBIQUITIN RECEPTOR ADRM1"/>
    <property type="match status" value="1"/>
</dbReference>
<keyword evidence="4" id="KW-0963">Cytoplasm</keyword>
<dbReference type="InterPro" id="IPR032368">
    <property type="entry name" value="RPN13_DEUBAD"/>
</dbReference>
<dbReference type="InterPro" id="IPR038633">
    <property type="entry name" value="Rpn13/ADRM1_Pru_sf"/>
</dbReference>
<accession>A0ABM5HF08</accession>
<evidence type="ECO:0000256" key="6">
    <source>
        <dbReference type="ARBA" id="ARBA00023242"/>
    </source>
</evidence>
<dbReference type="InterPro" id="IPR006773">
    <property type="entry name" value="Rpn13/ADRM1"/>
</dbReference>
<protein>
    <recommendedName>
        <fullName evidence="12">Proteasomal ubiquitin receptor ADRM1 homolog</fullName>
    </recommendedName>
</protein>
<dbReference type="PANTHER" id="PTHR12225">
    <property type="entry name" value="ADHESION REGULATING MOLECULE 1 110 KDA CELL MEMBRANE GLYCOPROTEIN"/>
    <property type="match status" value="1"/>
</dbReference>
<reference evidence="10" key="2">
    <citation type="submission" date="2025-05" db="UniProtKB">
        <authorList>
            <consortium name="EnsemblMetazoa"/>
        </authorList>
    </citation>
    <scope>IDENTIFICATION</scope>
</reference>
<organism evidence="10 11">
    <name type="scientific">Drosophila rhopaloa</name>
    <name type="common">Fruit fly</name>
    <dbReference type="NCBI Taxonomy" id="1041015"/>
    <lineage>
        <taxon>Eukaryota</taxon>
        <taxon>Metazoa</taxon>
        <taxon>Ecdysozoa</taxon>
        <taxon>Arthropoda</taxon>
        <taxon>Hexapoda</taxon>
        <taxon>Insecta</taxon>
        <taxon>Pterygota</taxon>
        <taxon>Neoptera</taxon>
        <taxon>Endopterygota</taxon>
        <taxon>Diptera</taxon>
        <taxon>Brachycera</taxon>
        <taxon>Muscomorpha</taxon>
        <taxon>Ephydroidea</taxon>
        <taxon>Drosophilidae</taxon>
        <taxon>Drosophila</taxon>
        <taxon>Sophophora</taxon>
    </lineage>
</organism>
<dbReference type="Proteomes" id="UP001652680">
    <property type="component" value="Unassembled WGS sequence"/>
</dbReference>
<feature type="compositionally biased region" description="Low complexity" evidence="7">
    <location>
        <begin position="209"/>
        <end position="238"/>
    </location>
</feature>
<keyword evidence="11" id="KW-1185">Reference proteome</keyword>